<keyword evidence="3" id="KW-1185">Reference proteome</keyword>
<sequence length="250" mass="24725">MGDRLSRDAVTGRRGRPGEAAPAPSGPWDDTALHTTLAAALLAGGPGPDAERMAVAAFRTARDAGAHGARTRHRDDWRLPAVRRTGRPVKTAAAALLTSIALGGVAVGAIGSAGSSSNGPGEGAAHPSALAPTRQAAETAQAPSGGPGRGEGSSAARDTAAHCRAYERVEDRGKALDSTAWRRLVAAAGGEAEVDAYCAERLARATPTPGRSGDPGGPGEGAADDGAPGRNGTPGNGQPGGGREGGGRDE</sequence>
<feature type="compositionally biased region" description="Low complexity" evidence="1">
    <location>
        <begin position="113"/>
        <end position="125"/>
    </location>
</feature>
<dbReference type="AlphaFoldDB" id="A0AA89QMK4"/>
<organism evidence="2 3">
    <name type="scientific">Streptomyces collinus</name>
    <dbReference type="NCBI Taxonomy" id="42684"/>
    <lineage>
        <taxon>Bacteria</taxon>
        <taxon>Bacillati</taxon>
        <taxon>Actinomycetota</taxon>
        <taxon>Actinomycetes</taxon>
        <taxon>Kitasatosporales</taxon>
        <taxon>Streptomycetaceae</taxon>
        <taxon>Streptomyces</taxon>
    </lineage>
</organism>
<accession>A0AA89QMK4</accession>
<protein>
    <submittedName>
        <fullName evidence="2">Uncharacterized protein</fullName>
    </submittedName>
</protein>
<gene>
    <name evidence="2" type="ORF">HNR72_006037</name>
</gene>
<feature type="region of interest" description="Disordered" evidence="1">
    <location>
        <begin position="1"/>
        <end position="31"/>
    </location>
</feature>
<evidence type="ECO:0000313" key="3">
    <source>
        <dbReference type="Proteomes" id="UP000579531"/>
    </source>
</evidence>
<evidence type="ECO:0000256" key="1">
    <source>
        <dbReference type="SAM" id="MobiDB-lite"/>
    </source>
</evidence>
<dbReference type="GeneID" id="93842461"/>
<feature type="region of interest" description="Disordered" evidence="1">
    <location>
        <begin position="113"/>
        <end position="161"/>
    </location>
</feature>
<dbReference type="EMBL" id="JACHLX010000001">
    <property type="protein sequence ID" value="MBB5815009.1"/>
    <property type="molecule type" value="Genomic_DNA"/>
</dbReference>
<feature type="compositionally biased region" description="Basic and acidic residues" evidence="1">
    <location>
        <begin position="1"/>
        <end position="11"/>
    </location>
</feature>
<dbReference type="Proteomes" id="UP000579531">
    <property type="component" value="Unassembled WGS sequence"/>
</dbReference>
<reference evidence="2 3" key="1">
    <citation type="submission" date="2020-08" db="EMBL/GenBank/DDBJ databases">
        <title>Sequencing the genomes of 1000 actinobacteria strains.</title>
        <authorList>
            <person name="Klenk H.-P."/>
        </authorList>
    </citation>
    <scope>NUCLEOTIDE SEQUENCE [LARGE SCALE GENOMIC DNA]</scope>
    <source>
        <strain evidence="2 3">DSM 40129</strain>
    </source>
</reference>
<proteinExistence type="predicted"/>
<feature type="compositionally biased region" description="Gly residues" evidence="1">
    <location>
        <begin position="232"/>
        <end position="244"/>
    </location>
</feature>
<name>A0AA89QMK4_STRCU</name>
<feature type="region of interest" description="Disordered" evidence="1">
    <location>
        <begin position="203"/>
        <end position="250"/>
    </location>
</feature>
<comment type="caution">
    <text evidence="2">The sequence shown here is derived from an EMBL/GenBank/DDBJ whole genome shotgun (WGS) entry which is preliminary data.</text>
</comment>
<evidence type="ECO:0000313" key="2">
    <source>
        <dbReference type="EMBL" id="MBB5815009.1"/>
    </source>
</evidence>
<dbReference type="RefSeq" id="WP_184851897.1">
    <property type="nucleotide sequence ID" value="NZ_BAABFE010000002.1"/>
</dbReference>